<evidence type="ECO:0000313" key="2">
    <source>
        <dbReference type="EMBL" id="CAH3163428.1"/>
    </source>
</evidence>
<accession>A0ABN8QK57</accession>
<evidence type="ECO:0000313" key="3">
    <source>
        <dbReference type="Proteomes" id="UP001159405"/>
    </source>
</evidence>
<organism evidence="2 3">
    <name type="scientific">Porites lobata</name>
    <dbReference type="NCBI Taxonomy" id="104759"/>
    <lineage>
        <taxon>Eukaryota</taxon>
        <taxon>Metazoa</taxon>
        <taxon>Cnidaria</taxon>
        <taxon>Anthozoa</taxon>
        <taxon>Hexacorallia</taxon>
        <taxon>Scleractinia</taxon>
        <taxon>Fungiina</taxon>
        <taxon>Poritidae</taxon>
        <taxon>Porites</taxon>
    </lineage>
</organism>
<reference evidence="2 3" key="1">
    <citation type="submission" date="2022-05" db="EMBL/GenBank/DDBJ databases">
        <authorList>
            <consortium name="Genoscope - CEA"/>
            <person name="William W."/>
        </authorList>
    </citation>
    <scope>NUCLEOTIDE SEQUENCE [LARGE SCALE GENOMIC DNA]</scope>
</reference>
<keyword evidence="3" id="KW-1185">Reference proteome</keyword>
<gene>
    <name evidence="2" type="ORF">PLOB_00005816</name>
</gene>
<feature type="non-terminal residue" evidence="2">
    <location>
        <position position="1"/>
    </location>
</feature>
<feature type="region of interest" description="Disordered" evidence="1">
    <location>
        <begin position="16"/>
        <end position="42"/>
    </location>
</feature>
<comment type="caution">
    <text evidence="2">The sequence shown here is derived from an EMBL/GenBank/DDBJ whole genome shotgun (WGS) entry which is preliminary data.</text>
</comment>
<dbReference type="EMBL" id="CALNXK010000126">
    <property type="protein sequence ID" value="CAH3163428.1"/>
    <property type="molecule type" value="Genomic_DNA"/>
</dbReference>
<proteinExistence type="predicted"/>
<dbReference type="Proteomes" id="UP001159405">
    <property type="component" value="Unassembled WGS sequence"/>
</dbReference>
<sequence length="210" mass="24039">WIPTRNLVTNWATSAQTSLNNLGGKPNQEKKPRRGKNNVSQEPVLLEEDYSDMMAPKPMSTVQYTKNYSHNKMIIEIVNAADRIKGIIYPQKVTVLCLHLFPWQENKFKGRQKREREVKNAEAEQTPQNRTGIFTQHQLFGLELEFELKEIVSNCNLVNPKLDLRFNTDEQNGGEKECYADLMLTAKGNFTLKSLLTGFIAIDIFMVGGF</sequence>
<name>A0ABN8QK57_9CNID</name>
<protein>
    <submittedName>
        <fullName evidence="2">Uncharacterized protein</fullName>
    </submittedName>
</protein>
<evidence type="ECO:0000256" key="1">
    <source>
        <dbReference type="SAM" id="MobiDB-lite"/>
    </source>
</evidence>